<dbReference type="RefSeq" id="WP_404747339.1">
    <property type="nucleotide sequence ID" value="NZ_JBJDQH010000009.1"/>
</dbReference>
<dbReference type="SUPFAM" id="SSF51735">
    <property type="entry name" value="NAD(P)-binding Rossmann-fold domains"/>
    <property type="match status" value="2"/>
</dbReference>
<dbReference type="PANTHER" id="PTHR43775:SF51">
    <property type="entry name" value="INACTIVE PHENOLPHTHIOCEROL SYNTHESIS POLYKETIDE SYNTHASE TYPE I PKS1-RELATED"/>
    <property type="match status" value="1"/>
</dbReference>
<dbReference type="Proteomes" id="UP001620295">
    <property type="component" value="Unassembled WGS sequence"/>
</dbReference>
<keyword evidence="5" id="KW-0045">Antibiotic biosynthesis</keyword>
<evidence type="ECO:0000313" key="11">
    <source>
        <dbReference type="EMBL" id="MFK4268602.1"/>
    </source>
</evidence>
<keyword evidence="7" id="KW-0012">Acyltransferase</keyword>
<dbReference type="InterPro" id="IPR014031">
    <property type="entry name" value="Ketoacyl_synth_C"/>
</dbReference>
<evidence type="ECO:0000256" key="8">
    <source>
        <dbReference type="SAM" id="MobiDB-lite"/>
    </source>
</evidence>
<dbReference type="InterPro" id="IPR016036">
    <property type="entry name" value="Malonyl_transacylase_ACP-bd"/>
</dbReference>
<dbReference type="PROSITE" id="PS50075">
    <property type="entry name" value="CARRIER"/>
    <property type="match status" value="1"/>
</dbReference>
<dbReference type="SMART" id="SM00823">
    <property type="entry name" value="PKS_PP"/>
    <property type="match status" value="1"/>
</dbReference>
<dbReference type="EMBL" id="JBJDQH010000009">
    <property type="protein sequence ID" value="MFK4268602.1"/>
    <property type="molecule type" value="Genomic_DNA"/>
</dbReference>
<evidence type="ECO:0000313" key="12">
    <source>
        <dbReference type="Proteomes" id="UP001620295"/>
    </source>
</evidence>
<evidence type="ECO:0000259" key="10">
    <source>
        <dbReference type="PROSITE" id="PS52004"/>
    </source>
</evidence>
<keyword evidence="4" id="KW-0808">Transferase</keyword>
<dbReference type="Pfam" id="PF08659">
    <property type="entry name" value="KR"/>
    <property type="match status" value="1"/>
</dbReference>
<dbReference type="InterPro" id="IPR016035">
    <property type="entry name" value="Acyl_Trfase/lysoPLipase"/>
</dbReference>
<organism evidence="11 12">
    <name type="scientific">Streptomyces milbemycinicus</name>
    <dbReference type="NCBI Taxonomy" id="476552"/>
    <lineage>
        <taxon>Bacteria</taxon>
        <taxon>Bacillati</taxon>
        <taxon>Actinomycetota</taxon>
        <taxon>Actinomycetes</taxon>
        <taxon>Kitasatosporales</taxon>
        <taxon>Streptomycetaceae</taxon>
        <taxon>Streptomyces</taxon>
    </lineage>
</organism>
<comment type="cofactor">
    <cofactor evidence="1">
        <name>pantetheine 4'-phosphate</name>
        <dbReference type="ChEBI" id="CHEBI:47942"/>
    </cofactor>
</comment>
<dbReference type="Pfam" id="PF00550">
    <property type="entry name" value="PP-binding"/>
    <property type="match status" value="1"/>
</dbReference>
<dbReference type="InterPro" id="IPR013968">
    <property type="entry name" value="PKS_KR"/>
</dbReference>
<keyword evidence="12" id="KW-1185">Reference proteome</keyword>
<feature type="region of interest" description="Disordered" evidence="8">
    <location>
        <begin position="1459"/>
        <end position="1478"/>
    </location>
</feature>
<dbReference type="InterPro" id="IPR041618">
    <property type="entry name" value="PKS_DE"/>
</dbReference>
<proteinExistence type="predicted"/>
<dbReference type="InterPro" id="IPR014043">
    <property type="entry name" value="Acyl_transferase_dom"/>
</dbReference>
<dbReference type="SMART" id="SM00827">
    <property type="entry name" value="PKS_AT"/>
    <property type="match status" value="1"/>
</dbReference>
<gene>
    <name evidence="11" type="ORF">ACI2L5_27180</name>
</gene>
<dbReference type="Gene3D" id="6.10.140.1830">
    <property type="match status" value="1"/>
</dbReference>
<dbReference type="Pfam" id="PF18369">
    <property type="entry name" value="PKS_DE"/>
    <property type="match status" value="1"/>
</dbReference>
<feature type="domain" description="Carrier" evidence="9">
    <location>
        <begin position="1493"/>
        <end position="1568"/>
    </location>
</feature>
<dbReference type="SUPFAM" id="SSF47336">
    <property type="entry name" value="ACP-like"/>
    <property type="match status" value="1"/>
</dbReference>
<dbReference type="CDD" id="cd08952">
    <property type="entry name" value="KR_1_SDR_x"/>
    <property type="match status" value="1"/>
</dbReference>
<dbReference type="Pfam" id="PF16197">
    <property type="entry name" value="KAsynt_C_assoc"/>
    <property type="match status" value="1"/>
</dbReference>
<dbReference type="Gene3D" id="3.40.50.720">
    <property type="entry name" value="NAD(P)-binding Rossmann-like Domain"/>
    <property type="match status" value="1"/>
</dbReference>
<dbReference type="Gene3D" id="3.40.366.10">
    <property type="entry name" value="Malonyl-Coenzyme A Acyl Carrier Protein, domain 2"/>
    <property type="match status" value="1"/>
</dbReference>
<dbReference type="CDD" id="cd00833">
    <property type="entry name" value="PKS"/>
    <property type="match status" value="1"/>
</dbReference>
<dbReference type="InterPro" id="IPR036291">
    <property type="entry name" value="NAD(P)-bd_dom_sf"/>
</dbReference>
<dbReference type="Gene3D" id="3.30.70.3290">
    <property type="match status" value="1"/>
</dbReference>
<keyword evidence="6" id="KW-0511">Multifunctional enzyme</keyword>
<name>A0ABW8LRR2_9ACTN</name>
<dbReference type="InterPro" id="IPR036736">
    <property type="entry name" value="ACP-like_sf"/>
</dbReference>
<evidence type="ECO:0000256" key="1">
    <source>
        <dbReference type="ARBA" id="ARBA00001957"/>
    </source>
</evidence>
<evidence type="ECO:0000256" key="5">
    <source>
        <dbReference type="ARBA" id="ARBA00023194"/>
    </source>
</evidence>
<dbReference type="NCBIfam" id="NF045894">
    <property type="entry name" value="PKS_plus_SDR"/>
    <property type="match status" value="1"/>
</dbReference>
<evidence type="ECO:0000256" key="6">
    <source>
        <dbReference type="ARBA" id="ARBA00023268"/>
    </source>
</evidence>
<dbReference type="PANTHER" id="PTHR43775">
    <property type="entry name" value="FATTY ACID SYNTHASE"/>
    <property type="match status" value="1"/>
</dbReference>
<dbReference type="InterPro" id="IPR001227">
    <property type="entry name" value="Ac_transferase_dom_sf"/>
</dbReference>
<dbReference type="InterPro" id="IPR020806">
    <property type="entry name" value="PKS_PP-bd"/>
</dbReference>
<keyword evidence="3" id="KW-0597">Phosphoprotein</keyword>
<dbReference type="Pfam" id="PF00109">
    <property type="entry name" value="ketoacyl-synt"/>
    <property type="match status" value="1"/>
</dbReference>
<reference evidence="11 12" key="1">
    <citation type="submission" date="2024-11" db="EMBL/GenBank/DDBJ databases">
        <title>The Natural Products Discovery Center: Release of the First 8490 Sequenced Strains for Exploring Actinobacteria Biosynthetic Diversity.</title>
        <authorList>
            <person name="Kalkreuter E."/>
            <person name="Kautsar S.A."/>
            <person name="Yang D."/>
            <person name="Bader C.D."/>
            <person name="Teijaro C.N."/>
            <person name="Fluegel L."/>
            <person name="Davis C.M."/>
            <person name="Simpson J.R."/>
            <person name="Lauterbach L."/>
            <person name="Steele A.D."/>
            <person name="Gui C."/>
            <person name="Meng S."/>
            <person name="Li G."/>
            <person name="Viehrig K."/>
            <person name="Ye F."/>
            <person name="Su P."/>
            <person name="Kiefer A.F."/>
            <person name="Nichols A."/>
            <person name="Cepeda A.J."/>
            <person name="Yan W."/>
            <person name="Fan B."/>
            <person name="Jiang Y."/>
            <person name="Adhikari A."/>
            <person name="Zheng C.-J."/>
            <person name="Schuster L."/>
            <person name="Cowan T.M."/>
            <person name="Smanski M.J."/>
            <person name="Chevrette M.G."/>
            <person name="De Carvalho L.P.S."/>
            <person name="Shen B."/>
        </authorList>
    </citation>
    <scope>NUCLEOTIDE SEQUENCE [LARGE SCALE GENOMIC DNA]</scope>
    <source>
        <strain evidence="11 12">NPDC020863</strain>
    </source>
</reference>
<dbReference type="SUPFAM" id="SSF55048">
    <property type="entry name" value="Probable ACP-binding domain of malonyl-CoA ACP transacylase"/>
    <property type="match status" value="1"/>
</dbReference>
<dbReference type="InterPro" id="IPR057326">
    <property type="entry name" value="KR_dom"/>
</dbReference>
<keyword evidence="2" id="KW-0596">Phosphopantetheine</keyword>
<dbReference type="PROSITE" id="PS00012">
    <property type="entry name" value="PHOSPHOPANTETHEINE"/>
    <property type="match status" value="1"/>
</dbReference>
<evidence type="ECO:0000256" key="2">
    <source>
        <dbReference type="ARBA" id="ARBA00022450"/>
    </source>
</evidence>
<dbReference type="Pfam" id="PF02801">
    <property type="entry name" value="Ketoacyl-synt_C"/>
    <property type="match status" value="1"/>
</dbReference>
<dbReference type="InterPro" id="IPR032821">
    <property type="entry name" value="PKS_assoc"/>
</dbReference>
<dbReference type="Pfam" id="PF00698">
    <property type="entry name" value="Acyl_transf_1"/>
    <property type="match status" value="1"/>
</dbReference>
<dbReference type="InterPro" id="IPR020841">
    <property type="entry name" value="PKS_Beta-ketoAc_synthase_dom"/>
</dbReference>
<evidence type="ECO:0000256" key="4">
    <source>
        <dbReference type="ARBA" id="ARBA00022679"/>
    </source>
</evidence>
<evidence type="ECO:0000259" key="9">
    <source>
        <dbReference type="PROSITE" id="PS50075"/>
    </source>
</evidence>
<dbReference type="SMART" id="SM01294">
    <property type="entry name" value="PKS_PP_betabranch"/>
    <property type="match status" value="1"/>
</dbReference>
<dbReference type="SUPFAM" id="SSF53901">
    <property type="entry name" value="Thiolase-like"/>
    <property type="match status" value="1"/>
</dbReference>
<dbReference type="InterPro" id="IPR006162">
    <property type="entry name" value="Ppantetheine_attach_site"/>
</dbReference>
<dbReference type="InterPro" id="IPR015083">
    <property type="entry name" value="NorB/c/GfsB-D-like_docking"/>
</dbReference>
<dbReference type="Gene3D" id="3.40.47.10">
    <property type="match status" value="1"/>
</dbReference>
<feature type="compositionally biased region" description="Basic and acidic residues" evidence="8">
    <location>
        <begin position="1462"/>
        <end position="1478"/>
    </location>
</feature>
<sequence length="1646" mass="172562">MANDDKKLLDYLKRVTADLREAQRRLKDVEYARHEPVAIIGIGCRFPGDAGSPEDLWDLVAAGREGTGGLPADRGWDLEALYDPEPGHPGTSYVREGGFLRDADRFDAAFFGISPNEAVTMAPQQRLALELAWEAVEHARIDPHTLRSSATGTYLGCDGLDYFLNSFQVPEGAAGQLTTGNSPSVVAGRVSYTLGLEGAAVTLDTACSSALVAIHLACQALREEEVTLALAGGVYVMSSPAPLIGFSELRALAPDGRAKPFSADADGMNLAEGAGVVLLERLSDARRNGHEVLAVIRGSAVNEDGASNGLTAPNGPSQQRVIQQALANARLAPADVDAVEAHGTGTSLGDPIEAQALLATYGQDRPEGRPLWLGSIKSNIGHTQIAAGAAGVIKMVMALRHGMLPRSLHIDEPTPHVAWDTGGVRLLDQAVEWPRAERPRRAGVSAFGFSGTNAHLILEEAPEPAPPANESAEPAEPAALVTPWVLSARSAAALRRQARRLLDAATDGDPRAVGWSLVTTRSVFEHRAVVTGPDGATLRERLAALAAGEPAPHVVTGAPGAPGAGVVLVFPGQGSQWPGMGAELLDASPVFAARIAECEAALAPYVDWSLTEVLRGADGAADLGRVDVVQPVLWALMVSLAALWAHHGVRPAAVVGHSQGEIAAACVAGALPLEDGARVVALRSQALRALAGRGAMASLGVDPDTAERLVDDVGEKAAGVGVAALNSPSSTVVSGPPDAVAAVVAACEATGARARTIDVDYASHGPQVDEIADEVTARLAGVGGQATDVAFYSTVTGGPMDTATALDAGYWLTNLRRPVRLTEAVDALLTAGHRVFIEVSTHPVVVPALQQCFESAQVAAVAMGTLRRDEGGPAQLATALAQAFTSGVPVDWRPWFDGPPAPRTTALPTYAFDRERYWLPPARAVRGDGAQDPAEAELWGAIEDLDTEALARVLEPDGTAEDIEALRPALPVLSTWRRRHRERTTLESWRHQIRWTPLPDPAPPAVSSTWLLFVPTGYEDHPAVRTVTGALTGHGAEVRPCPADPSVTSRAELAERLTGLRGDDAPAGVVSLLALDERPRADHPAVPAGLAATVAALQALGDAGITAPLWCVTQGAVSTGHDDPLSHPLQAQTWGLGRVAALEHPDRWGGLVDLPAEPDERTEAQLAALLAGAPTGGQAEDQVAIRAGGGALARRLVHTTSARTADQAWQPRGSVLITGGTGGVGALLARWAAERGAAQLVLTSRRGPNAPGAAELAAELRGLGVAVTIAACDAADPEAMRGVLDAIPAEHPLSAVIHAAGVSEQDLIADVDDEHLNRMLAPKALAAWHLHELTRHLDLSAFILFSSVSASWGSGQQAGYAAANAYLDALAEHRRGLGLPTTSVAWGLWGEVGMATTADEVDAFRRRGIHPLDPGLAIASLQQAVERRETNAVVAAIDWRRFLTGFTALRPSPLLSDLPEAAEARAEETRPREDEADPLRRKLAGCPPAEQHHILVRHVQAHAATTLGHADADAVPPTKPFQELGFDSLTAVQLRDRLNAGTGLRLPTTVLFDYPSAEELARHLHGLLVADAASGEQLIMSELDGWDAAHAPDTVDEAACSRIAARLRLLADKWSDTARATGSHSDLETATAEDIFDLIATEFGKS</sequence>
<evidence type="ECO:0000256" key="3">
    <source>
        <dbReference type="ARBA" id="ARBA00022553"/>
    </source>
</evidence>
<evidence type="ECO:0000256" key="7">
    <source>
        <dbReference type="ARBA" id="ARBA00023315"/>
    </source>
</evidence>
<dbReference type="InterPro" id="IPR050091">
    <property type="entry name" value="PKS_NRPS_Biosynth_Enz"/>
</dbReference>
<dbReference type="SUPFAM" id="SSF52151">
    <property type="entry name" value="FabD/lysophospholipase-like"/>
    <property type="match status" value="1"/>
</dbReference>
<dbReference type="InterPro" id="IPR014030">
    <property type="entry name" value="Ketoacyl_synth_N"/>
</dbReference>
<feature type="domain" description="Ketosynthase family 3 (KS3)" evidence="10">
    <location>
        <begin position="34"/>
        <end position="460"/>
    </location>
</feature>
<accession>A0ABW8LRR2</accession>
<dbReference type="Pfam" id="PF08990">
    <property type="entry name" value="Docking"/>
    <property type="match status" value="1"/>
</dbReference>
<dbReference type="Gene3D" id="1.10.1200.10">
    <property type="entry name" value="ACP-like"/>
    <property type="match status" value="1"/>
</dbReference>
<dbReference type="SMART" id="SM00822">
    <property type="entry name" value="PKS_KR"/>
    <property type="match status" value="1"/>
</dbReference>
<dbReference type="InterPro" id="IPR016039">
    <property type="entry name" value="Thiolase-like"/>
</dbReference>
<protein>
    <submittedName>
        <fullName evidence="11">Type I polyketide synthase</fullName>
    </submittedName>
</protein>
<dbReference type="SMART" id="SM00825">
    <property type="entry name" value="PKS_KS"/>
    <property type="match status" value="1"/>
</dbReference>
<dbReference type="InterPro" id="IPR009081">
    <property type="entry name" value="PP-bd_ACP"/>
</dbReference>
<dbReference type="PROSITE" id="PS52004">
    <property type="entry name" value="KS3_2"/>
    <property type="match status" value="1"/>
</dbReference>
<comment type="caution">
    <text evidence="11">The sequence shown here is derived from an EMBL/GenBank/DDBJ whole genome shotgun (WGS) entry which is preliminary data.</text>
</comment>